<dbReference type="InterPro" id="IPR036063">
    <property type="entry name" value="Smr_dom_sf"/>
</dbReference>
<dbReference type="InterPro" id="IPR011990">
    <property type="entry name" value="TPR-like_helical_dom_sf"/>
</dbReference>
<accession>A0A2R6RHP8</accession>
<organism evidence="4 5">
    <name type="scientific">Actinidia chinensis var. chinensis</name>
    <name type="common">Chinese soft-hair kiwi</name>
    <dbReference type="NCBI Taxonomy" id="1590841"/>
    <lineage>
        <taxon>Eukaryota</taxon>
        <taxon>Viridiplantae</taxon>
        <taxon>Streptophyta</taxon>
        <taxon>Embryophyta</taxon>
        <taxon>Tracheophyta</taxon>
        <taxon>Spermatophyta</taxon>
        <taxon>Magnoliopsida</taxon>
        <taxon>eudicotyledons</taxon>
        <taxon>Gunneridae</taxon>
        <taxon>Pentapetalae</taxon>
        <taxon>asterids</taxon>
        <taxon>Ericales</taxon>
        <taxon>Actinidiaceae</taxon>
        <taxon>Actinidia</taxon>
    </lineage>
</organism>
<keyword evidence="2" id="KW-0677">Repeat</keyword>
<evidence type="ECO:0000256" key="2">
    <source>
        <dbReference type="ARBA" id="ARBA00022737"/>
    </source>
</evidence>
<feature type="non-terminal residue" evidence="4">
    <location>
        <position position="1"/>
    </location>
</feature>
<evidence type="ECO:0000313" key="4">
    <source>
        <dbReference type="EMBL" id="PSS29539.1"/>
    </source>
</evidence>
<evidence type="ECO:0000259" key="3">
    <source>
        <dbReference type="PROSITE" id="PS50828"/>
    </source>
</evidence>
<evidence type="ECO:0000256" key="1">
    <source>
        <dbReference type="ARBA" id="ARBA00007626"/>
    </source>
</evidence>
<dbReference type="AlphaFoldDB" id="A0A2R6RHP8"/>
<dbReference type="OMA" id="WSESEVK"/>
<comment type="caution">
    <text evidence="4">The sequence shown here is derived from an EMBL/GenBank/DDBJ whole genome shotgun (WGS) entry which is preliminary data.</text>
</comment>
<dbReference type="InterPro" id="IPR002625">
    <property type="entry name" value="Smr_dom"/>
</dbReference>
<dbReference type="FunCoup" id="A0A2R6RHP8">
    <property type="interactions" value="3395"/>
</dbReference>
<keyword evidence="5" id="KW-1185">Reference proteome</keyword>
<dbReference type="SMART" id="SM00463">
    <property type="entry name" value="SMR"/>
    <property type="match status" value="1"/>
</dbReference>
<dbReference type="Proteomes" id="UP000241394">
    <property type="component" value="Chromosome LG6"/>
</dbReference>
<dbReference type="PANTHER" id="PTHR47447:SF15">
    <property type="entry name" value="OS02G0120000 PROTEIN"/>
    <property type="match status" value="1"/>
</dbReference>
<dbReference type="OrthoDB" id="1931748at2759"/>
<dbReference type="Gene3D" id="3.30.1370.110">
    <property type="match status" value="1"/>
</dbReference>
<dbReference type="Gene3D" id="1.25.40.10">
    <property type="entry name" value="Tetratricopeptide repeat domain"/>
    <property type="match status" value="1"/>
</dbReference>
<gene>
    <name evidence="4" type="ORF">CEY00_Acc07155</name>
</gene>
<dbReference type="InterPro" id="IPR002885">
    <property type="entry name" value="PPR_rpt"/>
</dbReference>
<sequence length="446" mass="50050">LAMVGCVKLSIQLPCNHRREPPPTFTIRCALSKQAHRFLTSLATTAVTDDPSVSTRQIRKFVHSSSKSIALNALSHLLCPDTSHPHLSSLAFPLYSRISEASWFNWNPKLVADLVALLDKLGQLDNAKTLISEAEFKLGFRKRDLALFYCNLIDSHSKHKAKTGFSDSYSRLKQLMRASSSVYVKRRACEAMVGGLCAMDLPHEAENLMEEMRGLTLKPSVFEFRSVIYAYGRLGLFVDMKRCVVEMEIQGFELDTVCSNMVLSSFGAHGELSEMVQWLQKIRNSGVAFSIRTYNSVLNSCPTIMTMLQDLKSVPISMQDLMEDLPRHEGLLVQEVIGSSVLENAIEWNSLEGKLDLHGMHLGSAYLIVLQWIEELRSRFKDENQVIPAEVTVVCGAGKHSTVRGESPVKDLVKQMMVRTKCPMRIDRHNVGCFVAKGKVLRDWLS</sequence>
<evidence type="ECO:0000313" key="5">
    <source>
        <dbReference type="Proteomes" id="UP000241394"/>
    </source>
</evidence>
<protein>
    <submittedName>
        <fullName evidence="4">Pentatricopeptide repeat-containing protein</fullName>
    </submittedName>
</protein>
<reference evidence="5" key="2">
    <citation type="journal article" date="2018" name="BMC Genomics">
        <title>A manually annotated Actinidia chinensis var. chinensis (kiwifruit) genome highlights the challenges associated with draft genomes and gene prediction in plants.</title>
        <authorList>
            <person name="Pilkington S.M."/>
            <person name="Crowhurst R."/>
            <person name="Hilario E."/>
            <person name="Nardozza S."/>
            <person name="Fraser L."/>
            <person name="Peng Y."/>
            <person name="Gunaseelan K."/>
            <person name="Simpson R."/>
            <person name="Tahir J."/>
            <person name="Deroles S.C."/>
            <person name="Templeton K."/>
            <person name="Luo Z."/>
            <person name="Davy M."/>
            <person name="Cheng C."/>
            <person name="McNeilage M."/>
            <person name="Scaglione D."/>
            <person name="Liu Y."/>
            <person name="Zhang Q."/>
            <person name="Datson P."/>
            <person name="De Silva N."/>
            <person name="Gardiner S.E."/>
            <person name="Bassett H."/>
            <person name="Chagne D."/>
            <person name="McCallum J."/>
            <person name="Dzierzon H."/>
            <person name="Deng C."/>
            <person name="Wang Y.Y."/>
            <person name="Barron L."/>
            <person name="Manako K."/>
            <person name="Bowen J."/>
            <person name="Foster T.M."/>
            <person name="Erridge Z.A."/>
            <person name="Tiffin H."/>
            <person name="Waite C.N."/>
            <person name="Davies K.M."/>
            <person name="Grierson E.P."/>
            <person name="Laing W.A."/>
            <person name="Kirk R."/>
            <person name="Chen X."/>
            <person name="Wood M."/>
            <person name="Montefiori M."/>
            <person name="Brummell D.A."/>
            <person name="Schwinn K.E."/>
            <person name="Catanach A."/>
            <person name="Fullerton C."/>
            <person name="Li D."/>
            <person name="Meiyalaghan S."/>
            <person name="Nieuwenhuizen N."/>
            <person name="Read N."/>
            <person name="Prakash R."/>
            <person name="Hunter D."/>
            <person name="Zhang H."/>
            <person name="McKenzie M."/>
            <person name="Knabel M."/>
            <person name="Harris A."/>
            <person name="Allan A.C."/>
            <person name="Gleave A."/>
            <person name="Chen A."/>
            <person name="Janssen B.J."/>
            <person name="Plunkett B."/>
            <person name="Ampomah-Dwamena C."/>
            <person name="Voogd C."/>
            <person name="Leif D."/>
            <person name="Lafferty D."/>
            <person name="Souleyre E.J.F."/>
            <person name="Varkonyi-Gasic E."/>
            <person name="Gambi F."/>
            <person name="Hanley J."/>
            <person name="Yao J.L."/>
            <person name="Cheung J."/>
            <person name="David K.M."/>
            <person name="Warren B."/>
            <person name="Marsh K."/>
            <person name="Snowden K.C."/>
            <person name="Lin-Wang K."/>
            <person name="Brian L."/>
            <person name="Martinez-Sanchez M."/>
            <person name="Wang M."/>
            <person name="Ileperuma N."/>
            <person name="Macnee N."/>
            <person name="Campin R."/>
            <person name="McAtee P."/>
            <person name="Drummond R.S.M."/>
            <person name="Espley R.V."/>
            <person name="Ireland H.S."/>
            <person name="Wu R."/>
            <person name="Atkinson R.G."/>
            <person name="Karunairetnam S."/>
            <person name="Bulley S."/>
            <person name="Chunkath S."/>
            <person name="Hanley Z."/>
            <person name="Storey R."/>
            <person name="Thrimawithana A.H."/>
            <person name="Thomson S."/>
            <person name="David C."/>
            <person name="Testolin R."/>
            <person name="Huang H."/>
            <person name="Hellens R.P."/>
            <person name="Schaffer R.J."/>
        </authorList>
    </citation>
    <scope>NUCLEOTIDE SEQUENCE [LARGE SCALE GENOMIC DNA]</scope>
    <source>
        <strain evidence="5">cv. Red5</strain>
    </source>
</reference>
<feature type="domain" description="Smr" evidence="3">
    <location>
        <begin position="355"/>
        <end position="439"/>
    </location>
</feature>
<reference evidence="4 5" key="1">
    <citation type="submission" date="2017-07" db="EMBL/GenBank/DDBJ databases">
        <title>An improved, manually edited Actinidia chinensis var. chinensis (kiwifruit) genome highlights the challenges associated with draft genomes and gene prediction in plants.</title>
        <authorList>
            <person name="Pilkington S."/>
            <person name="Crowhurst R."/>
            <person name="Hilario E."/>
            <person name="Nardozza S."/>
            <person name="Fraser L."/>
            <person name="Peng Y."/>
            <person name="Gunaseelan K."/>
            <person name="Simpson R."/>
            <person name="Tahir J."/>
            <person name="Deroles S."/>
            <person name="Templeton K."/>
            <person name="Luo Z."/>
            <person name="Davy M."/>
            <person name="Cheng C."/>
            <person name="Mcneilage M."/>
            <person name="Scaglione D."/>
            <person name="Liu Y."/>
            <person name="Zhang Q."/>
            <person name="Datson P."/>
            <person name="De Silva N."/>
            <person name="Gardiner S."/>
            <person name="Bassett H."/>
            <person name="Chagne D."/>
            <person name="Mccallum J."/>
            <person name="Dzierzon H."/>
            <person name="Deng C."/>
            <person name="Wang Y.-Y."/>
            <person name="Barron N."/>
            <person name="Manako K."/>
            <person name="Bowen J."/>
            <person name="Foster T."/>
            <person name="Erridge Z."/>
            <person name="Tiffin H."/>
            <person name="Waite C."/>
            <person name="Davies K."/>
            <person name="Grierson E."/>
            <person name="Laing W."/>
            <person name="Kirk R."/>
            <person name="Chen X."/>
            <person name="Wood M."/>
            <person name="Montefiori M."/>
            <person name="Brummell D."/>
            <person name="Schwinn K."/>
            <person name="Catanach A."/>
            <person name="Fullerton C."/>
            <person name="Li D."/>
            <person name="Meiyalaghan S."/>
            <person name="Nieuwenhuizen N."/>
            <person name="Read N."/>
            <person name="Prakash R."/>
            <person name="Hunter D."/>
            <person name="Zhang H."/>
            <person name="Mckenzie M."/>
            <person name="Knabel M."/>
            <person name="Harris A."/>
            <person name="Allan A."/>
            <person name="Chen A."/>
            <person name="Janssen B."/>
            <person name="Plunkett B."/>
            <person name="Dwamena C."/>
            <person name="Voogd C."/>
            <person name="Leif D."/>
            <person name="Lafferty D."/>
            <person name="Souleyre E."/>
            <person name="Varkonyi-Gasic E."/>
            <person name="Gambi F."/>
            <person name="Hanley J."/>
            <person name="Yao J.-L."/>
            <person name="Cheung J."/>
            <person name="David K."/>
            <person name="Warren B."/>
            <person name="Marsh K."/>
            <person name="Snowden K."/>
            <person name="Lin-Wang K."/>
            <person name="Brian L."/>
            <person name="Martinez-Sanchez M."/>
            <person name="Wang M."/>
            <person name="Ileperuma N."/>
            <person name="Macnee N."/>
            <person name="Campin R."/>
            <person name="Mcatee P."/>
            <person name="Drummond R."/>
            <person name="Espley R."/>
            <person name="Ireland H."/>
            <person name="Wu R."/>
            <person name="Atkinson R."/>
            <person name="Karunairetnam S."/>
            <person name="Bulley S."/>
            <person name="Chunkath S."/>
            <person name="Hanley Z."/>
            <person name="Storey R."/>
            <person name="Thrimawithana A."/>
            <person name="Thomson S."/>
            <person name="David C."/>
            <person name="Testolin R."/>
        </authorList>
    </citation>
    <scope>NUCLEOTIDE SEQUENCE [LARGE SCALE GENOMIC DNA]</scope>
    <source>
        <strain evidence="5">cv. Red5</strain>
        <tissue evidence="4">Young leaf</tissue>
    </source>
</reference>
<dbReference type="InParanoid" id="A0A2R6RHP8"/>
<dbReference type="Gramene" id="PSS29539">
    <property type="protein sequence ID" value="PSS29539"/>
    <property type="gene ID" value="CEY00_Acc07155"/>
</dbReference>
<dbReference type="SUPFAM" id="SSF160443">
    <property type="entry name" value="SMR domain-like"/>
    <property type="match status" value="1"/>
</dbReference>
<dbReference type="PANTHER" id="PTHR47447">
    <property type="entry name" value="OS03G0856100 PROTEIN"/>
    <property type="match status" value="1"/>
</dbReference>
<dbReference type="PROSITE" id="PS50828">
    <property type="entry name" value="SMR"/>
    <property type="match status" value="1"/>
</dbReference>
<comment type="similarity">
    <text evidence="1">Belongs to the PPR family. P subfamily.</text>
</comment>
<dbReference type="STRING" id="1590841.A0A2R6RHP8"/>
<dbReference type="EMBL" id="NKQK01000006">
    <property type="protein sequence ID" value="PSS29539.1"/>
    <property type="molecule type" value="Genomic_DNA"/>
</dbReference>
<dbReference type="Pfam" id="PF13812">
    <property type="entry name" value="PPR_3"/>
    <property type="match status" value="1"/>
</dbReference>
<proteinExistence type="inferred from homology"/>
<name>A0A2R6RHP8_ACTCC</name>
<dbReference type="Pfam" id="PF01535">
    <property type="entry name" value="PPR"/>
    <property type="match status" value="1"/>
</dbReference>